<dbReference type="InParanoid" id="A0A6J2WX58"/>
<dbReference type="GeneID" id="115828769"/>
<dbReference type="OrthoDB" id="10072335at2759"/>
<dbReference type="GO" id="GO:0012505">
    <property type="term" value="C:endomembrane system"/>
    <property type="evidence" value="ECO:0007669"/>
    <property type="project" value="TreeGrafter"/>
</dbReference>
<accession>A0A6J2WX58</accession>
<evidence type="ECO:0000256" key="3">
    <source>
        <dbReference type="ARBA" id="ARBA00022692"/>
    </source>
</evidence>
<keyword evidence="3 8" id="KW-0812">Transmembrane</keyword>
<dbReference type="InterPro" id="IPR019394">
    <property type="entry name" value="TEX28/TMCC"/>
</dbReference>
<feature type="transmembrane region" description="Helical" evidence="8">
    <location>
        <begin position="396"/>
        <end position="414"/>
    </location>
</feature>
<dbReference type="Pfam" id="PF10267">
    <property type="entry name" value="Tmemb_cc2"/>
    <property type="match status" value="1"/>
</dbReference>
<evidence type="ECO:0000256" key="4">
    <source>
        <dbReference type="ARBA" id="ARBA00022989"/>
    </source>
</evidence>
<keyword evidence="9" id="KW-1185">Reference proteome</keyword>
<evidence type="ECO:0000256" key="7">
    <source>
        <dbReference type="SAM" id="Coils"/>
    </source>
</evidence>
<evidence type="ECO:0000256" key="5">
    <source>
        <dbReference type="ARBA" id="ARBA00023054"/>
    </source>
</evidence>
<organism evidence="9 10">
    <name type="scientific">Chanos chanos</name>
    <name type="common">Milkfish</name>
    <name type="synonym">Mugil chanos</name>
    <dbReference type="NCBI Taxonomy" id="29144"/>
    <lineage>
        <taxon>Eukaryota</taxon>
        <taxon>Metazoa</taxon>
        <taxon>Chordata</taxon>
        <taxon>Craniata</taxon>
        <taxon>Vertebrata</taxon>
        <taxon>Euteleostomi</taxon>
        <taxon>Actinopterygii</taxon>
        <taxon>Neopterygii</taxon>
        <taxon>Teleostei</taxon>
        <taxon>Ostariophysi</taxon>
        <taxon>Gonorynchiformes</taxon>
        <taxon>Chanidae</taxon>
        <taxon>Chanos</taxon>
    </lineage>
</organism>
<evidence type="ECO:0000256" key="1">
    <source>
        <dbReference type="ARBA" id="ARBA00004370"/>
    </source>
</evidence>
<evidence type="ECO:0000256" key="8">
    <source>
        <dbReference type="SAM" id="Phobius"/>
    </source>
</evidence>
<sequence length="428" mass="48374">MSAPTSILNTGSDSCLALAGQRNVQTQPSQLDKLHQKMLRVTEQLRIEKIQREDHFSEYLQLVRNADKQQSKRIKQVFEKKNQKSTQNMARLQKKLEQYHQKIREIESSGEVPTQVSLKDFKVISKDNLKECVDGRQASLNKAKTLGPSSSQPYFDSKRASFARNSFGSADNITHLKSSAETYGVLGRSGALTAKHKYSSDDECSTETSLSVESNGQSRVLLSGVGTWQCAESSIRLEQAMEEIRLVREVQNQLAEDLGALTVQLKQDSEVMRQSLQEECYRLEQLEDQLSDLTELHQRETTSLKQELASMEEKVAYQANEQARDLQEALEVCQTRMSKLELQQQQQQQIIQLESTDAKVLLGKCINIMLAIATVILMCTSTMAKFTSLLLRSRMHVCGTLVCVFLLGFGWSSWEHVQCAVQRMLLPS</sequence>
<dbReference type="Proteomes" id="UP000504632">
    <property type="component" value="Chromosome 1"/>
</dbReference>
<evidence type="ECO:0000313" key="10">
    <source>
        <dbReference type="RefSeq" id="XP_030648757.1"/>
    </source>
</evidence>
<dbReference type="GO" id="GO:0016020">
    <property type="term" value="C:membrane"/>
    <property type="evidence" value="ECO:0007669"/>
    <property type="project" value="UniProtKB-SubCell"/>
</dbReference>
<feature type="coiled-coil region" evidence="7">
    <location>
        <begin position="237"/>
        <end position="343"/>
    </location>
</feature>
<comment type="similarity">
    <text evidence="2">Belongs to the TEX28 family.</text>
</comment>
<protein>
    <submittedName>
        <fullName evidence="10">Transmembrane and coiled-coil domain protein 3</fullName>
    </submittedName>
</protein>
<proteinExistence type="inferred from homology"/>
<dbReference type="AlphaFoldDB" id="A0A6J2WX58"/>
<keyword evidence="6 8" id="KW-0472">Membrane</keyword>
<evidence type="ECO:0000256" key="2">
    <source>
        <dbReference type="ARBA" id="ARBA00008108"/>
    </source>
</evidence>
<dbReference type="RefSeq" id="XP_030648757.1">
    <property type="nucleotide sequence ID" value="XM_030792897.1"/>
</dbReference>
<comment type="subcellular location">
    <subcellularLocation>
        <location evidence="1">Membrane</location>
    </subcellularLocation>
</comment>
<evidence type="ECO:0000256" key="6">
    <source>
        <dbReference type="ARBA" id="ARBA00023136"/>
    </source>
</evidence>
<feature type="coiled-coil region" evidence="7">
    <location>
        <begin position="75"/>
        <end position="109"/>
    </location>
</feature>
<feature type="transmembrane region" description="Helical" evidence="8">
    <location>
        <begin position="366"/>
        <end position="384"/>
    </location>
</feature>
<keyword evidence="5 7" id="KW-0175">Coiled coil</keyword>
<gene>
    <name evidence="10" type="primary">tmcc3</name>
</gene>
<evidence type="ECO:0000313" key="9">
    <source>
        <dbReference type="Proteomes" id="UP000504632"/>
    </source>
</evidence>
<dbReference type="CTD" id="57458"/>
<name>A0A6J2WX58_CHACN</name>
<reference evidence="10" key="1">
    <citation type="submission" date="2025-08" db="UniProtKB">
        <authorList>
            <consortium name="RefSeq"/>
        </authorList>
    </citation>
    <scope>IDENTIFICATION</scope>
</reference>
<dbReference type="PANTHER" id="PTHR17613">
    <property type="entry name" value="CEREBRAL PROTEIN-11-RELATED"/>
    <property type="match status" value="1"/>
</dbReference>
<dbReference type="PANTHER" id="PTHR17613:SF8">
    <property type="entry name" value="TRANSMEMBRANE AND COILED-COIL DOMAIN PROTEIN 3"/>
    <property type="match status" value="1"/>
</dbReference>
<keyword evidence="4 8" id="KW-1133">Transmembrane helix</keyword>